<proteinExistence type="predicted"/>
<accession>A0A2Z6ETQ7</accession>
<organism evidence="2 3">
    <name type="scientific">Mycoavidus cysteinexigens</name>
    <dbReference type="NCBI Taxonomy" id="1553431"/>
    <lineage>
        <taxon>Bacteria</taxon>
        <taxon>Pseudomonadati</taxon>
        <taxon>Pseudomonadota</taxon>
        <taxon>Betaproteobacteria</taxon>
        <taxon>Burkholderiales</taxon>
        <taxon>Burkholderiaceae</taxon>
        <taxon>Mycoavidus</taxon>
    </lineage>
</organism>
<dbReference type="RefSeq" id="WP_045363044.1">
    <property type="nucleotide sequence ID" value="NZ_AP018150.1"/>
</dbReference>
<dbReference type="Pfam" id="PF21937">
    <property type="entry name" value="Yop-YscD_ppl_2nd"/>
    <property type="match status" value="1"/>
</dbReference>
<evidence type="ECO:0000313" key="3">
    <source>
        <dbReference type="Proteomes" id="UP000282597"/>
    </source>
</evidence>
<dbReference type="EMBL" id="AP018150">
    <property type="protein sequence ID" value="BBE08772.1"/>
    <property type="molecule type" value="Genomic_DNA"/>
</dbReference>
<dbReference type="KEGG" id="mcys:MCB1EB_0611"/>
<keyword evidence="3" id="KW-1185">Reference proteome</keyword>
<feature type="domain" description="YscD-like Bon-like" evidence="1">
    <location>
        <begin position="206"/>
        <end position="269"/>
    </location>
</feature>
<dbReference type="NCBIfam" id="TIGR02500">
    <property type="entry name" value="type_III_yscD"/>
    <property type="match status" value="1"/>
</dbReference>
<dbReference type="Proteomes" id="UP000282597">
    <property type="component" value="Chromosome"/>
</dbReference>
<reference evidence="2 3" key="1">
    <citation type="journal article" date="2018" name="Microbes Environ.">
        <title>Comparative Genomic Insights into Endofungal Lifestyles of Two Bacterial Endosymbionts, Mycoavidus cysteinexigens and Burkholderia rhizoxinica.</title>
        <authorList>
            <person name="Sharmin D."/>
            <person name="Guo Y."/>
            <person name="Nishizawa T."/>
            <person name="Ohshima S."/>
            <person name="Sato Y."/>
            <person name="Takashima Y."/>
            <person name="Narisawa K."/>
            <person name="Ohta H."/>
        </authorList>
    </citation>
    <scope>NUCLEOTIDE SEQUENCE [LARGE SCALE GENOMIC DNA]</scope>
    <source>
        <strain evidence="2 3">B1-EB</strain>
    </source>
</reference>
<sequence length="408" mass="43560">MEKLYKLKWLNGPLVGRELLLPLGELQLGGPDADIALLLEQDTQATLVTTADSVTLTGSAPVWVDGCPWDTAQPLPFGLFIDVAGQALVLGPRAANLPTLAPLPRRAAGHAKLMRWQKWSGPAGVASLALGAVLLLAWTAPQMPPFDLWLSTQLRQPALAGLSVAHDAHGTLVLEGLCTSSEAVQVLRTQLRDQGLQVRDQTMCADTLRRNVRDVLALNGYRDSDVESGATSDTVMIRGALTADAAWPHLAMQLQAIPALRSWQVINDRSASFERLLTLLAARTSLDGLSIFLVGKTLLVSGQVAPFRAQVIGKAIAIFNQENQQLRAMFQSLPSNPSASTLLPAAIVGVGGQADSIYVELANGMRLQSGSVLPSGFQIRMISHTSMALIKGVQLVSLPLNLSSTKEN</sequence>
<dbReference type="InterPro" id="IPR012843">
    <property type="entry name" value="YscD"/>
</dbReference>
<dbReference type="InterPro" id="IPR053947">
    <property type="entry name" value="YscD_ppl__2nd"/>
</dbReference>
<dbReference type="AlphaFoldDB" id="A0A2Z6ETQ7"/>
<evidence type="ECO:0000313" key="2">
    <source>
        <dbReference type="EMBL" id="BBE08772.1"/>
    </source>
</evidence>
<protein>
    <submittedName>
        <fullName evidence="2">Probable type-III secretion protein</fullName>
    </submittedName>
</protein>
<name>A0A2Z6ETQ7_9BURK</name>
<gene>
    <name evidence="2" type="ORF">MCB1EB_0611</name>
</gene>
<evidence type="ECO:0000259" key="1">
    <source>
        <dbReference type="Pfam" id="PF21937"/>
    </source>
</evidence>